<dbReference type="InterPro" id="IPR036514">
    <property type="entry name" value="SGNH_hydro_sf"/>
</dbReference>
<evidence type="ECO:0000259" key="4">
    <source>
        <dbReference type="Pfam" id="PF13472"/>
    </source>
</evidence>
<dbReference type="InterPro" id="IPR013830">
    <property type="entry name" value="SGNH_hydro"/>
</dbReference>
<name>A0ABW9KNI7_9BACT</name>
<evidence type="ECO:0000256" key="3">
    <source>
        <dbReference type="SAM" id="SignalP"/>
    </source>
</evidence>
<dbReference type="RefSeq" id="WP_263414488.1">
    <property type="nucleotide sequence ID" value="NZ_BAABBH010000001.1"/>
</dbReference>
<comment type="similarity">
    <text evidence="1">Belongs to the 'GDSL' lipolytic enzyme family.</text>
</comment>
<evidence type="ECO:0000313" key="5">
    <source>
        <dbReference type="EMBL" id="MFN2977345.1"/>
    </source>
</evidence>
<gene>
    <name evidence="5" type="ORF">ACK2TP_16360</name>
</gene>
<dbReference type="InterPro" id="IPR037459">
    <property type="entry name" value="RhgT-like"/>
</dbReference>
<dbReference type="Pfam" id="PF13472">
    <property type="entry name" value="Lipase_GDSL_2"/>
    <property type="match status" value="1"/>
</dbReference>
<protein>
    <submittedName>
        <fullName evidence="5">Rhamnogalacturonan acetylesterase</fullName>
    </submittedName>
</protein>
<keyword evidence="3" id="KW-0732">Signal</keyword>
<proteinExistence type="inferred from homology"/>
<dbReference type="PANTHER" id="PTHR43695:SF1">
    <property type="entry name" value="RHAMNOGALACTURONAN ACETYLESTERASE"/>
    <property type="match status" value="1"/>
</dbReference>
<reference evidence="5 6" key="1">
    <citation type="submission" date="2024-12" db="EMBL/GenBank/DDBJ databases">
        <authorList>
            <person name="Lee Y."/>
        </authorList>
    </citation>
    <scope>NUCLEOTIDE SEQUENCE [LARGE SCALE GENOMIC DNA]</scope>
    <source>
        <strain evidence="5 6">03SUJ4</strain>
    </source>
</reference>
<keyword evidence="2" id="KW-0378">Hydrolase</keyword>
<dbReference type="InterPro" id="IPR008979">
    <property type="entry name" value="Galactose-bd-like_sf"/>
</dbReference>
<dbReference type="Gene3D" id="3.40.50.1110">
    <property type="entry name" value="SGNH hydrolase"/>
    <property type="match status" value="1"/>
</dbReference>
<comment type="caution">
    <text evidence="5">The sequence shown here is derived from an EMBL/GenBank/DDBJ whole genome shotgun (WGS) entry which is preliminary data.</text>
</comment>
<feature type="chain" id="PRO_5045421015" evidence="3">
    <location>
        <begin position="24"/>
        <end position="427"/>
    </location>
</feature>
<accession>A0ABW9KNI7</accession>
<evidence type="ECO:0000256" key="1">
    <source>
        <dbReference type="ARBA" id="ARBA00008668"/>
    </source>
</evidence>
<dbReference type="Proteomes" id="UP001634747">
    <property type="component" value="Unassembled WGS sequence"/>
</dbReference>
<dbReference type="EMBL" id="JBJYXY010000001">
    <property type="protein sequence ID" value="MFN2977345.1"/>
    <property type="molecule type" value="Genomic_DNA"/>
</dbReference>
<dbReference type="PANTHER" id="PTHR43695">
    <property type="entry name" value="PUTATIVE (AFU_ORTHOLOGUE AFUA_2G17250)-RELATED"/>
    <property type="match status" value="1"/>
</dbReference>
<dbReference type="Gene3D" id="2.60.120.430">
    <property type="entry name" value="Galactose-binding lectin"/>
    <property type="match status" value="1"/>
</dbReference>
<feature type="domain" description="SGNH hydrolase-type esterase" evidence="4">
    <location>
        <begin position="182"/>
        <end position="368"/>
    </location>
</feature>
<keyword evidence="6" id="KW-1185">Reference proteome</keyword>
<dbReference type="CDD" id="cd01821">
    <property type="entry name" value="Rhamnogalacturan_acetylesterase_like"/>
    <property type="match status" value="1"/>
</dbReference>
<dbReference type="SUPFAM" id="SSF49785">
    <property type="entry name" value="Galactose-binding domain-like"/>
    <property type="match status" value="1"/>
</dbReference>
<evidence type="ECO:0000256" key="2">
    <source>
        <dbReference type="ARBA" id="ARBA00022801"/>
    </source>
</evidence>
<dbReference type="SUPFAM" id="SSF52266">
    <property type="entry name" value="SGNH hydrolase"/>
    <property type="match status" value="1"/>
</dbReference>
<organism evidence="5 6">
    <name type="scientific">Terriglobus aquaticus</name>
    <dbReference type="NCBI Taxonomy" id="940139"/>
    <lineage>
        <taxon>Bacteria</taxon>
        <taxon>Pseudomonadati</taxon>
        <taxon>Acidobacteriota</taxon>
        <taxon>Terriglobia</taxon>
        <taxon>Terriglobales</taxon>
        <taxon>Acidobacteriaceae</taxon>
        <taxon>Terriglobus</taxon>
    </lineage>
</organism>
<evidence type="ECO:0000313" key="6">
    <source>
        <dbReference type="Proteomes" id="UP001634747"/>
    </source>
</evidence>
<feature type="signal peptide" evidence="3">
    <location>
        <begin position="1"/>
        <end position="23"/>
    </location>
</feature>
<sequence length="427" mass="45960">MVFRSRFVLACGVVLFAMGGAAAAQTFVCGKARGAERPLTAATRYASGSAGFDLVASPTVQNGACSATGSFYFSAPLAEGNYRVEVELGGPEAAVTTVKAEARRLMLLNVHTAAGAHTVERFAVNIRTTALPGGGNVRIKPREVGSLRWDDKLTLEFAGTHPSVRRITVTPAPSIPTVYLAGDSTVVDQDKEPWAAWGQVLPLFFTDAIAVANHAESGETIASSESELRFQKIFSTLRRGDYLFMQFGHNDQKPGKGYVPAATTYSDLTRKYVAMARERGATPVLVTSMNRRTFDSDGHITDTLAPYPQTVRSLAEETHSTLIDLNACSKTLYEAVCEPHSRELFVYAPANTYPDQPEALHDDTHFNSFGAYELARCVVRGIQQSDLPLRKSLRSGVAVFDPAHPDAPSAATIPASPAVAVQTPYGR</sequence>